<evidence type="ECO:0000313" key="4">
    <source>
        <dbReference type="Proteomes" id="UP000677803"/>
    </source>
</evidence>
<comment type="caution">
    <text evidence="3">The sequence shown here is derived from an EMBL/GenBank/DDBJ whole genome shotgun (WGS) entry which is preliminary data.</text>
</comment>
<keyword evidence="2" id="KW-1133">Transmembrane helix</keyword>
<organism evidence="3 4">
    <name type="scientific">Menidia menidia</name>
    <name type="common">Atlantic silverside</name>
    <dbReference type="NCBI Taxonomy" id="238744"/>
    <lineage>
        <taxon>Eukaryota</taxon>
        <taxon>Metazoa</taxon>
        <taxon>Chordata</taxon>
        <taxon>Craniata</taxon>
        <taxon>Vertebrata</taxon>
        <taxon>Euteleostomi</taxon>
        <taxon>Actinopterygii</taxon>
        <taxon>Neopterygii</taxon>
        <taxon>Teleostei</taxon>
        <taxon>Neoteleostei</taxon>
        <taxon>Acanthomorphata</taxon>
        <taxon>Ovalentaria</taxon>
        <taxon>Atherinomorphae</taxon>
        <taxon>Atheriniformes</taxon>
        <taxon>Atherinopsidae</taxon>
        <taxon>Menidiinae</taxon>
        <taxon>Menidia</taxon>
    </lineage>
</organism>
<dbReference type="CDD" id="cd00110">
    <property type="entry name" value="LamG"/>
    <property type="match status" value="1"/>
</dbReference>
<dbReference type="Proteomes" id="UP000677803">
    <property type="component" value="Unassembled WGS sequence"/>
</dbReference>
<feature type="non-terminal residue" evidence="3">
    <location>
        <position position="123"/>
    </location>
</feature>
<gene>
    <name evidence="3" type="ORF">MMEN_LOCUS7434</name>
</gene>
<keyword evidence="4" id="KW-1185">Reference proteome</keyword>
<protein>
    <submittedName>
        <fullName evidence="3">(Atlantic silverside) hypothetical protein</fullName>
    </submittedName>
</protein>
<feature type="transmembrane region" description="Helical" evidence="2">
    <location>
        <begin position="49"/>
        <end position="68"/>
    </location>
</feature>
<dbReference type="SUPFAM" id="SSF49899">
    <property type="entry name" value="Concanavalin A-like lectins/glucanases"/>
    <property type="match status" value="1"/>
</dbReference>
<dbReference type="EMBL" id="CAJRST010007779">
    <property type="protein sequence ID" value="CAG5896355.1"/>
    <property type="molecule type" value="Genomic_DNA"/>
</dbReference>
<evidence type="ECO:0000256" key="1">
    <source>
        <dbReference type="SAM" id="MobiDB-lite"/>
    </source>
</evidence>
<dbReference type="InterPro" id="IPR001791">
    <property type="entry name" value="Laminin_G"/>
</dbReference>
<accession>A0A8S4AWR6</accession>
<reference evidence="3" key="1">
    <citation type="submission" date="2021-05" db="EMBL/GenBank/DDBJ databases">
        <authorList>
            <person name="Tigano A."/>
        </authorList>
    </citation>
    <scope>NUCLEOTIDE SEQUENCE</scope>
</reference>
<sequence length="123" mass="13197">GNVSFYCGEPVSVAATFPGPQSFLQLPWPSVPPSAGFTVGFQFRTWNRAGLLLSFGLPGSGGVVWLYLSEARLRLQVYKPGRAELELSAEAAVSQCPWTNRKGVLPTLTPLSPSPYPANSSLE</sequence>
<dbReference type="AlphaFoldDB" id="A0A8S4AWR6"/>
<proteinExistence type="predicted"/>
<evidence type="ECO:0000256" key="2">
    <source>
        <dbReference type="SAM" id="Phobius"/>
    </source>
</evidence>
<dbReference type="InterPro" id="IPR013320">
    <property type="entry name" value="ConA-like_dom_sf"/>
</dbReference>
<feature type="non-terminal residue" evidence="3">
    <location>
        <position position="1"/>
    </location>
</feature>
<feature type="region of interest" description="Disordered" evidence="1">
    <location>
        <begin position="103"/>
        <end position="123"/>
    </location>
</feature>
<keyword evidence="2" id="KW-0472">Membrane</keyword>
<evidence type="ECO:0000313" key="3">
    <source>
        <dbReference type="EMBL" id="CAG5896355.1"/>
    </source>
</evidence>
<keyword evidence="2" id="KW-0812">Transmembrane</keyword>
<name>A0A8S4AWR6_9TELE</name>
<dbReference type="OrthoDB" id="26719at2759"/>
<dbReference type="Gene3D" id="2.60.120.200">
    <property type="match status" value="1"/>
</dbReference>